<feature type="region of interest" description="Disordered" evidence="1">
    <location>
        <begin position="52"/>
        <end position="134"/>
    </location>
</feature>
<protein>
    <submittedName>
        <fullName evidence="2">Uncharacterized protein</fullName>
    </submittedName>
</protein>
<sequence length="342" mass="38569">MSTRHIMELWLFVGNRRQFHHHKGHRFIRSTPQTPPRAACVLYSRKGSVMFTSPASGGGGERNNSVITEEVGDDDSPSRKASVVGQVKQPVGIPASPTQPHDNSSSTLTRQFTPSSVRRPTGANADVDNNHVDDSQGTMVLQRDATFRYHKAQIRILQDELASLLEMRTKVQAKHDAAADELERRRTDLAAFSEHVQQMQALLDKNKSLQDIQEAKQRMLETDIASAKAQVATTRKNEKLLLRTAKVTEVRLHEGTEALQGLKKELEDERSNQGGMAVPRHEHERLLNHHQRLEKQKADLIVAFKQQIHLIDVLKRQKIHLESAKMLSFIEDEFSATLELGV</sequence>
<gene>
    <name evidence="2" type="ORF">H257_02687</name>
</gene>
<dbReference type="VEuPathDB" id="FungiDB:H257_02687"/>
<feature type="compositionally biased region" description="Polar residues" evidence="1">
    <location>
        <begin position="96"/>
        <end position="118"/>
    </location>
</feature>
<dbReference type="AlphaFoldDB" id="W4H545"/>
<dbReference type="OrthoDB" id="269872at2759"/>
<proteinExistence type="predicted"/>
<evidence type="ECO:0000256" key="1">
    <source>
        <dbReference type="SAM" id="MobiDB-lite"/>
    </source>
</evidence>
<name>W4H545_APHAT</name>
<accession>W4H545</accession>
<organism evidence="2">
    <name type="scientific">Aphanomyces astaci</name>
    <name type="common">Crayfish plague agent</name>
    <dbReference type="NCBI Taxonomy" id="112090"/>
    <lineage>
        <taxon>Eukaryota</taxon>
        <taxon>Sar</taxon>
        <taxon>Stramenopiles</taxon>
        <taxon>Oomycota</taxon>
        <taxon>Saprolegniomycetes</taxon>
        <taxon>Saprolegniales</taxon>
        <taxon>Verrucalvaceae</taxon>
        <taxon>Aphanomyces</taxon>
    </lineage>
</organism>
<dbReference type="RefSeq" id="XP_009824735.1">
    <property type="nucleotide sequence ID" value="XM_009826433.1"/>
</dbReference>
<evidence type="ECO:0000313" key="2">
    <source>
        <dbReference type="EMBL" id="ETV86263.1"/>
    </source>
</evidence>
<dbReference type="PANTHER" id="PTHR23313:SF0">
    <property type="entry name" value="TESTIS-EXPRESSED PROTEIN 9"/>
    <property type="match status" value="1"/>
</dbReference>
<dbReference type="EMBL" id="KI913117">
    <property type="protein sequence ID" value="ETV86263.1"/>
    <property type="molecule type" value="Genomic_DNA"/>
</dbReference>
<dbReference type="PANTHER" id="PTHR23313">
    <property type="entry name" value="TSEC1-RELATED"/>
    <property type="match status" value="1"/>
</dbReference>
<dbReference type="GeneID" id="20804683"/>
<reference evidence="2" key="1">
    <citation type="submission" date="2013-12" db="EMBL/GenBank/DDBJ databases">
        <title>The Genome Sequence of Aphanomyces astaci APO3.</title>
        <authorList>
            <consortium name="The Broad Institute Genomics Platform"/>
            <person name="Russ C."/>
            <person name="Tyler B."/>
            <person name="van West P."/>
            <person name="Dieguez-Uribeondo J."/>
            <person name="Young S.K."/>
            <person name="Zeng Q."/>
            <person name="Gargeya S."/>
            <person name="Fitzgerald M."/>
            <person name="Abouelleil A."/>
            <person name="Alvarado L."/>
            <person name="Chapman S.B."/>
            <person name="Gainer-Dewar J."/>
            <person name="Goldberg J."/>
            <person name="Griggs A."/>
            <person name="Gujja S."/>
            <person name="Hansen M."/>
            <person name="Howarth C."/>
            <person name="Imamovic A."/>
            <person name="Ireland A."/>
            <person name="Larimer J."/>
            <person name="McCowan C."/>
            <person name="Murphy C."/>
            <person name="Pearson M."/>
            <person name="Poon T.W."/>
            <person name="Priest M."/>
            <person name="Roberts A."/>
            <person name="Saif S."/>
            <person name="Shea T."/>
            <person name="Sykes S."/>
            <person name="Wortman J."/>
            <person name="Nusbaum C."/>
            <person name="Birren B."/>
        </authorList>
    </citation>
    <scope>NUCLEOTIDE SEQUENCE [LARGE SCALE GENOMIC DNA]</scope>
    <source>
        <strain evidence="2">APO3</strain>
    </source>
</reference>